<reference evidence="2" key="1">
    <citation type="submission" date="2016-10" db="EMBL/GenBank/DDBJ databases">
        <authorList>
            <person name="Varghese N."/>
            <person name="Submissions S."/>
        </authorList>
    </citation>
    <scope>NUCLEOTIDE SEQUENCE [LARGE SCALE GENOMIC DNA]</scope>
    <source>
        <strain evidence="2">CGMCC 1.6474</strain>
    </source>
</reference>
<evidence type="ECO:0000313" key="1">
    <source>
        <dbReference type="EMBL" id="SFL51805.1"/>
    </source>
</evidence>
<accession>A0A1I4IBZ0</accession>
<dbReference type="STRING" id="414703.SAMN04488125_1176"/>
<name>A0A1I4IBZ0_9HYPH</name>
<dbReference type="InterPro" id="IPR043746">
    <property type="entry name" value="DUF5691"/>
</dbReference>
<dbReference type="RefSeq" id="WP_091949538.1">
    <property type="nucleotide sequence ID" value="NZ_FOSV01000017.1"/>
</dbReference>
<dbReference type="EMBL" id="FOSV01000017">
    <property type="protein sequence ID" value="SFL51805.1"/>
    <property type="molecule type" value="Genomic_DNA"/>
</dbReference>
<dbReference type="Pfam" id="PF18944">
    <property type="entry name" value="DUF5691"/>
    <property type="match status" value="1"/>
</dbReference>
<proteinExistence type="predicted"/>
<protein>
    <submittedName>
        <fullName evidence="1">Uncharacterized protein</fullName>
    </submittedName>
</protein>
<dbReference type="Proteomes" id="UP000198804">
    <property type="component" value="Unassembled WGS sequence"/>
</dbReference>
<dbReference type="AlphaFoldDB" id="A0A1I4IBZ0"/>
<organism evidence="1 2">
    <name type="scientific">Methylorubrum salsuginis</name>
    <dbReference type="NCBI Taxonomy" id="414703"/>
    <lineage>
        <taxon>Bacteria</taxon>
        <taxon>Pseudomonadati</taxon>
        <taxon>Pseudomonadota</taxon>
        <taxon>Alphaproteobacteria</taxon>
        <taxon>Hyphomicrobiales</taxon>
        <taxon>Methylobacteriaceae</taxon>
        <taxon>Methylorubrum</taxon>
    </lineage>
</organism>
<gene>
    <name evidence="1" type="ORF">SAMN04488125_1176</name>
</gene>
<keyword evidence="2" id="KW-1185">Reference proteome</keyword>
<sequence>MTEPSAGRGWDAALAAALIGAERAPPPSGNGALADLDPGGEAGPRLLARLAAHGLHHLAGTGRAAGALTPLPPRMAHGPECPPAAATRLALLLAAGPSRSRLAEWCDLAAASGVRAPVWLLPALAPHRPDIASVETIAGAELDWLAQACGGTAGTAPAPEDWQEGTPQERRAAFVAFRARDPDGARAALEAGFKAEKAQMRETLVYALETGLGLADADFLETCLDDRAAGVRSAAQRLLPHLPGSLFASRMAVRAKTALSVESKPRRSGEPALTLAVTLPEESPTLARDGVTPNAYEQRGGGARAGMLREILAAAPLSAFAEHPPAVWIELALRCDFSEPVFEGLFRTIARERDPDWLRDTAAVLAQAYAGRIEGVRRTKPLRDLWARAVTLLPPADWDATVREAIRAGGNDVVLAFLGTGPAALSEGVSAAVLDWLAQVSRGSPSDRHQLAKSWLLDRLGERLEPSEDAAAAAAAILARLPEDAGERRLGEQFPRLVETLELRAAMRREFSSIVLDIGSKTML</sequence>
<dbReference type="OrthoDB" id="262508at2"/>
<evidence type="ECO:0000313" key="2">
    <source>
        <dbReference type="Proteomes" id="UP000198804"/>
    </source>
</evidence>